<name>A0AAE0X3S2_9PEZI</name>
<dbReference type="EMBL" id="JAULSO010000004">
    <property type="protein sequence ID" value="KAK3683948.1"/>
    <property type="molecule type" value="Genomic_DNA"/>
</dbReference>
<organism evidence="1 2">
    <name type="scientific">Podospora appendiculata</name>
    <dbReference type="NCBI Taxonomy" id="314037"/>
    <lineage>
        <taxon>Eukaryota</taxon>
        <taxon>Fungi</taxon>
        <taxon>Dikarya</taxon>
        <taxon>Ascomycota</taxon>
        <taxon>Pezizomycotina</taxon>
        <taxon>Sordariomycetes</taxon>
        <taxon>Sordariomycetidae</taxon>
        <taxon>Sordariales</taxon>
        <taxon>Podosporaceae</taxon>
        <taxon>Podospora</taxon>
    </lineage>
</organism>
<reference evidence="1" key="1">
    <citation type="journal article" date="2023" name="Mol. Phylogenet. Evol.">
        <title>Genome-scale phylogeny and comparative genomics of the fungal order Sordariales.</title>
        <authorList>
            <person name="Hensen N."/>
            <person name="Bonometti L."/>
            <person name="Westerberg I."/>
            <person name="Brannstrom I.O."/>
            <person name="Guillou S."/>
            <person name="Cros-Aarteil S."/>
            <person name="Calhoun S."/>
            <person name="Haridas S."/>
            <person name="Kuo A."/>
            <person name="Mondo S."/>
            <person name="Pangilinan J."/>
            <person name="Riley R."/>
            <person name="LaButti K."/>
            <person name="Andreopoulos B."/>
            <person name="Lipzen A."/>
            <person name="Chen C."/>
            <person name="Yan M."/>
            <person name="Daum C."/>
            <person name="Ng V."/>
            <person name="Clum A."/>
            <person name="Steindorff A."/>
            <person name="Ohm R.A."/>
            <person name="Martin F."/>
            <person name="Silar P."/>
            <person name="Natvig D.O."/>
            <person name="Lalanne C."/>
            <person name="Gautier V."/>
            <person name="Ament-Velasquez S.L."/>
            <person name="Kruys A."/>
            <person name="Hutchinson M.I."/>
            <person name="Powell A.J."/>
            <person name="Barry K."/>
            <person name="Miller A.N."/>
            <person name="Grigoriev I.V."/>
            <person name="Debuchy R."/>
            <person name="Gladieux P."/>
            <person name="Hiltunen Thoren M."/>
            <person name="Johannesson H."/>
        </authorList>
    </citation>
    <scope>NUCLEOTIDE SEQUENCE</scope>
    <source>
        <strain evidence="1">CBS 314.62</strain>
    </source>
</reference>
<protein>
    <submittedName>
        <fullName evidence="1">Uncharacterized protein</fullName>
    </submittedName>
</protein>
<gene>
    <name evidence="1" type="ORF">B0T22DRAFT_266792</name>
</gene>
<sequence>MVLLILVLIRPIFPLPQHSLLLLFVGNGGSGQGPGDVAPSHDTDNQWCVALRLVHVQFALVWAEKQAALGSRHELMLYIVSIWPRPAAASLGCVYYLACLRPRLWLHGRNTVIRHSSKLEWEILVHICFFKVVEGTP</sequence>
<dbReference type="Proteomes" id="UP001270362">
    <property type="component" value="Unassembled WGS sequence"/>
</dbReference>
<accession>A0AAE0X3S2</accession>
<evidence type="ECO:0000313" key="2">
    <source>
        <dbReference type="Proteomes" id="UP001270362"/>
    </source>
</evidence>
<comment type="caution">
    <text evidence="1">The sequence shown here is derived from an EMBL/GenBank/DDBJ whole genome shotgun (WGS) entry which is preliminary data.</text>
</comment>
<keyword evidence="2" id="KW-1185">Reference proteome</keyword>
<dbReference type="AlphaFoldDB" id="A0AAE0X3S2"/>
<reference evidence="1" key="2">
    <citation type="submission" date="2023-06" db="EMBL/GenBank/DDBJ databases">
        <authorList>
            <consortium name="Lawrence Berkeley National Laboratory"/>
            <person name="Haridas S."/>
            <person name="Hensen N."/>
            <person name="Bonometti L."/>
            <person name="Westerberg I."/>
            <person name="Brannstrom I.O."/>
            <person name="Guillou S."/>
            <person name="Cros-Aarteil S."/>
            <person name="Calhoun S."/>
            <person name="Kuo A."/>
            <person name="Mondo S."/>
            <person name="Pangilinan J."/>
            <person name="Riley R."/>
            <person name="Labutti K."/>
            <person name="Andreopoulos B."/>
            <person name="Lipzen A."/>
            <person name="Chen C."/>
            <person name="Yanf M."/>
            <person name="Daum C."/>
            <person name="Ng V."/>
            <person name="Clum A."/>
            <person name="Steindorff A."/>
            <person name="Ohm R."/>
            <person name="Martin F."/>
            <person name="Silar P."/>
            <person name="Natvig D."/>
            <person name="Lalanne C."/>
            <person name="Gautier V."/>
            <person name="Ament-Velasquez S.L."/>
            <person name="Kruys A."/>
            <person name="Hutchinson M.I."/>
            <person name="Powell A.J."/>
            <person name="Barry K."/>
            <person name="Miller A.N."/>
            <person name="Grigoriev I.V."/>
            <person name="Debuchy R."/>
            <person name="Gladieux P."/>
            <person name="Thoren M.H."/>
            <person name="Johannesson H."/>
        </authorList>
    </citation>
    <scope>NUCLEOTIDE SEQUENCE</scope>
    <source>
        <strain evidence="1">CBS 314.62</strain>
    </source>
</reference>
<proteinExistence type="predicted"/>
<evidence type="ECO:0000313" key="1">
    <source>
        <dbReference type="EMBL" id="KAK3683948.1"/>
    </source>
</evidence>